<protein>
    <recommendedName>
        <fullName evidence="2">Phage protein</fullName>
    </recommendedName>
</protein>
<evidence type="ECO:0000313" key="1">
    <source>
        <dbReference type="EMBL" id="XCO00583.1"/>
    </source>
</evidence>
<name>A0AAU8MK47_9CAUD</name>
<organism evidence="1">
    <name type="scientific">Geladintestivirus 2</name>
    <dbReference type="NCBI Taxonomy" id="3233134"/>
    <lineage>
        <taxon>Viruses</taxon>
        <taxon>Duplodnaviria</taxon>
        <taxon>Heunggongvirae</taxon>
        <taxon>Uroviricota</taxon>
        <taxon>Caudoviricetes</taxon>
        <taxon>Crassvirales</taxon>
    </lineage>
</organism>
<sequence>MSKYKFIHVDVFKKEIGLFVGTREDFISWIDEEYGNCDSYKDMVECVHNHPIRYEDGTFWYNEKTGDGVIELHDIPHTAREIAIASHEALHATFQILDTVGVDYNKDTTNEAYCYLLELIMRNILKINNYKTYKRL</sequence>
<accession>A0AAU8MK47</accession>
<dbReference type="EMBL" id="PP965500">
    <property type="protein sequence ID" value="XCO00583.1"/>
    <property type="molecule type" value="Genomic_DNA"/>
</dbReference>
<evidence type="ECO:0008006" key="2">
    <source>
        <dbReference type="Google" id="ProtNLM"/>
    </source>
</evidence>
<reference evidence="1" key="1">
    <citation type="submission" date="2024-06" db="EMBL/GenBank/DDBJ databases">
        <title>Intestivirid acquisition increases across infancy in a wild primate population.</title>
        <authorList>
            <person name="Schneider-Creas I.A."/>
            <person name="Moya I.L."/>
            <person name="Chiou K.L."/>
            <person name="Baniel A."/>
            <person name="Azanaw Haile A."/>
            <person name="Kebede F."/>
            <person name="Abebe B."/>
            <person name="Snyder-Mackler N."/>
            <person name="Varsani A."/>
        </authorList>
    </citation>
    <scope>NUCLEOTIDE SEQUENCE</scope>
    <source>
        <strain evidence="1">Int_RNL_2018_0288_CRY</strain>
    </source>
</reference>
<proteinExistence type="predicted"/>